<keyword evidence="2" id="KW-1185">Reference proteome</keyword>
<comment type="caution">
    <text evidence="1">The sequence shown here is derived from an EMBL/GenBank/DDBJ whole genome shotgun (WGS) entry which is preliminary data.</text>
</comment>
<proteinExistence type="predicted"/>
<dbReference type="Proteomes" id="UP001159363">
    <property type="component" value="Chromosome 2"/>
</dbReference>
<sequence length="202" mass="23069">MEKHRSNCTAGFKLPAIIFAEEHGNRGAARKFKVHEKMAKNWCKQRHELENTSYLRCCFTNPKSGKFSQIESEVVCSRAHSHNVFRGTHSKQVVGGLPNSCIKTICRFDGEQHCQKLLAYYGEKVINFQQFVLRAQQNTAYLLSQIGNADQIPVYFDMTCKNTITEKGMQSCENLRCTVMLAITIDGRKLPPYVIFKRKKGV</sequence>
<evidence type="ECO:0000313" key="1">
    <source>
        <dbReference type="EMBL" id="KAJ8893677.1"/>
    </source>
</evidence>
<reference evidence="1 2" key="1">
    <citation type="submission" date="2023-02" db="EMBL/GenBank/DDBJ databases">
        <title>LHISI_Scaffold_Assembly.</title>
        <authorList>
            <person name="Stuart O.P."/>
            <person name="Cleave R."/>
            <person name="Magrath M.J.L."/>
            <person name="Mikheyev A.S."/>
        </authorList>
    </citation>
    <scope>NUCLEOTIDE SEQUENCE [LARGE SCALE GENOMIC DNA]</scope>
    <source>
        <strain evidence="1">Daus_M_001</strain>
        <tissue evidence="1">Leg muscle</tissue>
    </source>
</reference>
<evidence type="ECO:0000313" key="2">
    <source>
        <dbReference type="Proteomes" id="UP001159363"/>
    </source>
</evidence>
<accession>A0ABQ9IB43</accession>
<name>A0ABQ9IB43_9NEOP</name>
<gene>
    <name evidence="1" type="ORF">PR048_006277</name>
</gene>
<dbReference type="EMBL" id="JARBHB010000002">
    <property type="protein sequence ID" value="KAJ8893677.1"/>
    <property type="molecule type" value="Genomic_DNA"/>
</dbReference>
<organism evidence="1 2">
    <name type="scientific">Dryococelus australis</name>
    <dbReference type="NCBI Taxonomy" id="614101"/>
    <lineage>
        <taxon>Eukaryota</taxon>
        <taxon>Metazoa</taxon>
        <taxon>Ecdysozoa</taxon>
        <taxon>Arthropoda</taxon>
        <taxon>Hexapoda</taxon>
        <taxon>Insecta</taxon>
        <taxon>Pterygota</taxon>
        <taxon>Neoptera</taxon>
        <taxon>Polyneoptera</taxon>
        <taxon>Phasmatodea</taxon>
        <taxon>Verophasmatodea</taxon>
        <taxon>Anareolatae</taxon>
        <taxon>Phasmatidae</taxon>
        <taxon>Eurycanthinae</taxon>
        <taxon>Dryococelus</taxon>
    </lineage>
</organism>
<protein>
    <submittedName>
        <fullName evidence="1">Uncharacterized protein</fullName>
    </submittedName>
</protein>